<keyword evidence="3" id="KW-1185">Reference proteome</keyword>
<protein>
    <submittedName>
        <fullName evidence="2">YfhD-like protein</fullName>
    </submittedName>
</protein>
<feature type="compositionally biased region" description="Basic and acidic residues" evidence="1">
    <location>
        <begin position="35"/>
        <end position="53"/>
    </location>
</feature>
<dbReference type="EMBL" id="FNPI01000001">
    <property type="protein sequence ID" value="SDY33632.1"/>
    <property type="molecule type" value="Genomic_DNA"/>
</dbReference>
<organism evidence="2 3">
    <name type="scientific">Evansella caseinilytica</name>
    <dbReference type="NCBI Taxonomy" id="1503961"/>
    <lineage>
        <taxon>Bacteria</taxon>
        <taxon>Bacillati</taxon>
        <taxon>Bacillota</taxon>
        <taxon>Bacilli</taxon>
        <taxon>Bacillales</taxon>
        <taxon>Bacillaceae</taxon>
        <taxon>Evansella</taxon>
    </lineage>
</organism>
<accession>A0A1H3J155</accession>
<proteinExistence type="predicted"/>
<evidence type="ECO:0000313" key="2">
    <source>
        <dbReference type="EMBL" id="SDY33632.1"/>
    </source>
</evidence>
<feature type="region of interest" description="Disordered" evidence="1">
    <location>
        <begin position="33"/>
        <end position="53"/>
    </location>
</feature>
<sequence length="53" mass="6220">MKRDKQQDKAPLNPEAIDDNEYVEYSEELADVEDRDAQARAKEANRRVNKENI</sequence>
<reference evidence="3" key="1">
    <citation type="submission" date="2016-10" db="EMBL/GenBank/DDBJ databases">
        <authorList>
            <person name="Varghese N."/>
            <person name="Submissions S."/>
        </authorList>
    </citation>
    <scope>NUCLEOTIDE SEQUENCE [LARGE SCALE GENOMIC DNA]</scope>
    <source>
        <strain evidence="3">SP</strain>
    </source>
</reference>
<dbReference type="Pfam" id="PF14151">
    <property type="entry name" value="YfhD"/>
    <property type="match status" value="1"/>
</dbReference>
<dbReference type="OrthoDB" id="2913104at2"/>
<gene>
    <name evidence="2" type="ORF">SAMN05421736_101989</name>
</gene>
<dbReference type="AlphaFoldDB" id="A0A1H3J155"/>
<name>A0A1H3J155_9BACI</name>
<feature type="region of interest" description="Disordered" evidence="1">
    <location>
        <begin position="1"/>
        <end position="20"/>
    </location>
</feature>
<evidence type="ECO:0000256" key="1">
    <source>
        <dbReference type="SAM" id="MobiDB-lite"/>
    </source>
</evidence>
<evidence type="ECO:0000313" key="3">
    <source>
        <dbReference type="Proteomes" id="UP000198935"/>
    </source>
</evidence>
<dbReference type="Proteomes" id="UP000198935">
    <property type="component" value="Unassembled WGS sequence"/>
</dbReference>
<dbReference type="InterPro" id="IPR025435">
    <property type="entry name" value="YfhD-like"/>
</dbReference>